<evidence type="ECO:0008006" key="2">
    <source>
        <dbReference type="Google" id="ProtNLM"/>
    </source>
</evidence>
<comment type="caution">
    <text evidence="1">The sequence shown here is derived from an EMBL/GenBank/DDBJ whole genome shotgun (WGS) entry which is preliminary data.</text>
</comment>
<name>X1GEA7_9ZZZZ</name>
<dbReference type="InterPro" id="IPR029044">
    <property type="entry name" value="Nucleotide-diphossugar_trans"/>
</dbReference>
<dbReference type="EMBL" id="BARU01013998">
    <property type="protein sequence ID" value="GAH43145.1"/>
    <property type="molecule type" value="Genomic_DNA"/>
</dbReference>
<dbReference type="SUPFAM" id="SSF53448">
    <property type="entry name" value="Nucleotide-diphospho-sugar transferases"/>
    <property type="match status" value="1"/>
</dbReference>
<reference evidence="1" key="1">
    <citation type="journal article" date="2014" name="Front. Microbiol.">
        <title>High frequency of phylogenetically diverse reductive dehalogenase-homologous genes in deep subseafloor sedimentary metagenomes.</title>
        <authorList>
            <person name="Kawai M."/>
            <person name="Futagami T."/>
            <person name="Toyoda A."/>
            <person name="Takaki Y."/>
            <person name="Nishi S."/>
            <person name="Hori S."/>
            <person name="Arai W."/>
            <person name="Tsubouchi T."/>
            <person name="Morono Y."/>
            <person name="Uchiyama I."/>
            <person name="Ito T."/>
            <person name="Fujiyama A."/>
            <person name="Inagaki F."/>
            <person name="Takami H."/>
        </authorList>
    </citation>
    <scope>NUCLEOTIDE SEQUENCE</scope>
    <source>
        <strain evidence="1">Expedition CK06-06</strain>
    </source>
</reference>
<sequence>MRKVVFWIAHKTRFVEEARQCSIELHGVMPDLERVLFTPDDTSSKGFDRVAKLPRRTSKLWYCDSVRYFNMAFDLLTDYDVCLYLDSDVNFLAPFPELFRMMERFDIVAPVG</sequence>
<accession>X1GEA7</accession>
<evidence type="ECO:0000313" key="1">
    <source>
        <dbReference type="EMBL" id="GAH43145.1"/>
    </source>
</evidence>
<proteinExistence type="predicted"/>
<feature type="non-terminal residue" evidence="1">
    <location>
        <position position="112"/>
    </location>
</feature>
<organism evidence="1">
    <name type="scientific">marine sediment metagenome</name>
    <dbReference type="NCBI Taxonomy" id="412755"/>
    <lineage>
        <taxon>unclassified sequences</taxon>
        <taxon>metagenomes</taxon>
        <taxon>ecological metagenomes</taxon>
    </lineage>
</organism>
<dbReference type="Gene3D" id="3.90.550.10">
    <property type="entry name" value="Spore Coat Polysaccharide Biosynthesis Protein SpsA, Chain A"/>
    <property type="match status" value="1"/>
</dbReference>
<protein>
    <recommendedName>
        <fullName evidence="2">Nucleotide-diphospho-sugar transferase domain-containing protein</fullName>
    </recommendedName>
</protein>
<dbReference type="AlphaFoldDB" id="X1GEA7"/>
<gene>
    <name evidence="1" type="ORF">S03H2_24952</name>
</gene>